<gene>
    <name evidence="2" type="ORF">JJB74_29425</name>
</gene>
<protein>
    <submittedName>
        <fullName evidence="2">Uncharacterized protein</fullName>
    </submittedName>
</protein>
<name>A0A934SZR4_9BURK</name>
<evidence type="ECO:0000313" key="2">
    <source>
        <dbReference type="EMBL" id="MBK4738753.1"/>
    </source>
</evidence>
<dbReference type="RefSeq" id="WP_200598126.1">
    <property type="nucleotide sequence ID" value="NZ_JAEPBG010000026.1"/>
</dbReference>
<feature type="compositionally biased region" description="Low complexity" evidence="1">
    <location>
        <begin position="340"/>
        <end position="358"/>
    </location>
</feature>
<dbReference type="EMBL" id="JAEPBG010000026">
    <property type="protein sequence ID" value="MBK4738753.1"/>
    <property type="molecule type" value="Genomic_DNA"/>
</dbReference>
<keyword evidence="3" id="KW-1185">Reference proteome</keyword>
<feature type="region of interest" description="Disordered" evidence="1">
    <location>
        <begin position="333"/>
        <end position="359"/>
    </location>
</feature>
<sequence>MSGPTRADGLSRLLLRISGGTAKRFVSDIAQAEAAVGTKNKVVLLGDAVYVTKEAAKDVPPDFIAASPLFAYGEAKKITRFVDRRIAQVLIDTPTSFAVDAYIGWGRRNRDQVTLLIGGIAKEHGTHVELLVFEKGSVREITERELPELGSKQFVDILRATVQEFGARYALTRTVIADPLCAQLPDIEFAEPIGLRPFVGSMSFPLRTFLKGKLKVDRARVKINRTALWSVTLSATAVSMLISAFMIHQSWGKLEAARLRFARAAALPSIQHSGGISPDLLARMENHRNYLTTPGAQVVEARMMLRLAHAAAAVPHLTIRSIAILPDMQKEPTALPAVPPHAGTPAPAAATAQPKPTARGTPMITLEVACPPDGADMVAQGRDLAVKLSTSSGFPMRIDQGGILSADPRTGVRRWRIEVPYETEAAR</sequence>
<dbReference type="Proteomes" id="UP000622890">
    <property type="component" value="Unassembled WGS sequence"/>
</dbReference>
<evidence type="ECO:0000256" key="1">
    <source>
        <dbReference type="SAM" id="MobiDB-lite"/>
    </source>
</evidence>
<evidence type="ECO:0000313" key="3">
    <source>
        <dbReference type="Proteomes" id="UP000622890"/>
    </source>
</evidence>
<proteinExistence type="predicted"/>
<dbReference type="AlphaFoldDB" id="A0A934SZR4"/>
<comment type="caution">
    <text evidence="2">The sequence shown here is derived from an EMBL/GenBank/DDBJ whole genome shotgun (WGS) entry which is preliminary data.</text>
</comment>
<accession>A0A934SZR4</accession>
<reference evidence="2" key="1">
    <citation type="submission" date="2021-01" db="EMBL/GenBank/DDBJ databases">
        <title>Genome sequence of strain Noviherbaspirillum sp. DKR-6.</title>
        <authorList>
            <person name="Chaudhary D.K."/>
        </authorList>
    </citation>
    <scope>NUCLEOTIDE SEQUENCE</scope>
    <source>
        <strain evidence="2">DKR-6</strain>
    </source>
</reference>
<organism evidence="2 3">
    <name type="scientific">Noviherbaspirillum pedocola</name>
    <dbReference type="NCBI Taxonomy" id="2801341"/>
    <lineage>
        <taxon>Bacteria</taxon>
        <taxon>Pseudomonadati</taxon>
        <taxon>Pseudomonadota</taxon>
        <taxon>Betaproteobacteria</taxon>
        <taxon>Burkholderiales</taxon>
        <taxon>Oxalobacteraceae</taxon>
        <taxon>Noviherbaspirillum</taxon>
    </lineage>
</organism>